<gene>
    <name evidence="3" type="ORF">MSG_02576</name>
</gene>
<sequence length="120" mass="12565">MNATRHPTRGYLGMLALVGVSGAMIFAAPAFGDPGDPDDVGFLATVRSAGITYTNSGQAITFGKAVCGWMRGGKPGPDMVQELQKNNPGLTTDHATLFIAIAAKYYCPQQLVGNQPPPAR</sequence>
<feature type="domain" description="DUF732" evidence="2">
    <location>
        <begin position="38"/>
        <end position="109"/>
    </location>
</feature>
<keyword evidence="1" id="KW-0732">Signal</keyword>
<dbReference type="AlphaFoldDB" id="A0A1Z4EIJ5"/>
<dbReference type="KEGG" id="mshg:MSG_02576"/>
<proteinExistence type="predicted"/>
<dbReference type="Pfam" id="PF05305">
    <property type="entry name" value="DUF732"/>
    <property type="match status" value="1"/>
</dbReference>
<accession>A0A1Z4EIJ5</accession>
<dbReference type="RefSeq" id="WP_373421191.1">
    <property type="nucleotide sequence ID" value="NZ_AP018164.1"/>
</dbReference>
<reference evidence="4" key="1">
    <citation type="submission" date="2017-06" db="EMBL/GenBank/DDBJ databases">
        <title>Complete Genome Sequence of Mycobacterium shigaense.</title>
        <authorList>
            <person name="Fukano H."/>
            <person name="Yoshida M."/>
            <person name="Kazumi Y."/>
            <person name="Ogura Y."/>
            <person name="Mitarai S."/>
            <person name="Hayashi T."/>
            <person name="Hoshino Y."/>
        </authorList>
    </citation>
    <scope>NUCLEOTIDE SEQUENCE [LARGE SCALE GENOMIC DNA]</scope>
    <source>
        <strain evidence="4">UN-152</strain>
    </source>
</reference>
<dbReference type="InterPro" id="IPR007969">
    <property type="entry name" value="DUF732"/>
</dbReference>
<dbReference type="EMBL" id="AP018164">
    <property type="protein sequence ID" value="BAX92720.1"/>
    <property type="molecule type" value="Genomic_DNA"/>
</dbReference>
<evidence type="ECO:0000259" key="2">
    <source>
        <dbReference type="Pfam" id="PF05305"/>
    </source>
</evidence>
<evidence type="ECO:0000256" key="1">
    <source>
        <dbReference type="SAM" id="SignalP"/>
    </source>
</evidence>
<organism evidence="3 4">
    <name type="scientific">Mycobacterium shigaense</name>
    <dbReference type="NCBI Taxonomy" id="722731"/>
    <lineage>
        <taxon>Bacteria</taxon>
        <taxon>Bacillati</taxon>
        <taxon>Actinomycetota</taxon>
        <taxon>Actinomycetes</taxon>
        <taxon>Mycobacteriales</taxon>
        <taxon>Mycobacteriaceae</taxon>
        <taxon>Mycobacterium</taxon>
        <taxon>Mycobacterium simiae complex</taxon>
    </lineage>
</organism>
<evidence type="ECO:0000313" key="3">
    <source>
        <dbReference type="EMBL" id="BAX92720.1"/>
    </source>
</evidence>
<feature type="signal peptide" evidence="1">
    <location>
        <begin position="1"/>
        <end position="32"/>
    </location>
</feature>
<protein>
    <recommendedName>
        <fullName evidence="2">DUF732 domain-containing protein</fullName>
    </recommendedName>
</protein>
<keyword evidence="4" id="KW-1185">Reference proteome</keyword>
<dbReference type="Proteomes" id="UP000217736">
    <property type="component" value="Chromosome"/>
</dbReference>
<name>A0A1Z4EIJ5_9MYCO</name>
<evidence type="ECO:0000313" key="4">
    <source>
        <dbReference type="Proteomes" id="UP000217736"/>
    </source>
</evidence>
<feature type="chain" id="PRO_5013165083" description="DUF732 domain-containing protein" evidence="1">
    <location>
        <begin position="33"/>
        <end position="120"/>
    </location>
</feature>